<reference evidence="2" key="1">
    <citation type="journal article" date="2019" name="Int. J. Syst. Evol. Microbiol.">
        <title>The Global Catalogue of Microorganisms (GCM) 10K type strain sequencing project: providing services to taxonomists for standard genome sequencing and annotation.</title>
        <authorList>
            <consortium name="The Broad Institute Genomics Platform"/>
            <consortium name="The Broad Institute Genome Sequencing Center for Infectious Disease"/>
            <person name="Wu L."/>
            <person name="Ma J."/>
        </authorList>
    </citation>
    <scope>NUCLEOTIDE SEQUENCE [LARGE SCALE GENOMIC DNA]</scope>
    <source>
        <strain evidence="2">JCM 9381</strain>
    </source>
</reference>
<accession>A0ABP6QN47</accession>
<evidence type="ECO:0000313" key="1">
    <source>
        <dbReference type="EMBL" id="GAA3245277.1"/>
    </source>
</evidence>
<dbReference type="EMBL" id="BAAAUW010000001">
    <property type="protein sequence ID" value="GAA3245277.1"/>
    <property type="molecule type" value="Genomic_DNA"/>
</dbReference>
<sequence length="103" mass="11077">MLPGGASVYHRRCHTSVTNYADAPGPRRADLPQLAQSGLTWTPKDGPYNLCQVVPSEGPRIRTGASSGPSKRYCRVFDGVSLTPQTLSRLTDAPITRGRGKPV</sequence>
<protein>
    <submittedName>
        <fullName evidence="1">Uncharacterized protein</fullName>
    </submittedName>
</protein>
<evidence type="ECO:0000313" key="2">
    <source>
        <dbReference type="Proteomes" id="UP001500728"/>
    </source>
</evidence>
<name>A0ABP6QN47_9ACTN</name>
<organism evidence="1 2">
    <name type="scientific">Streptomyces labedae</name>
    <dbReference type="NCBI Taxonomy" id="285569"/>
    <lineage>
        <taxon>Bacteria</taxon>
        <taxon>Bacillati</taxon>
        <taxon>Actinomycetota</taxon>
        <taxon>Actinomycetes</taxon>
        <taxon>Kitasatosporales</taxon>
        <taxon>Streptomycetaceae</taxon>
        <taxon>Streptomyces</taxon>
    </lineage>
</organism>
<gene>
    <name evidence="1" type="ORF">GCM10010469_00270</name>
</gene>
<keyword evidence="2" id="KW-1185">Reference proteome</keyword>
<proteinExistence type="predicted"/>
<comment type="caution">
    <text evidence="1">The sequence shown here is derived from an EMBL/GenBank/DDBJ whole genome shotgun (WGS) entry which is preliminary data.</text>
</comment>
<dbReference type="Proteomes" id="UP001500728">
    <property type="component" value="Unassembled WGS sequence"/>
</dbReference>